<evidence type="ECO:0000256" key="3">
    <source>
        <dbReference type="ARBA" id="ARBA00022530"/>
    </source>
</evidence>
<protein>
    <recommendedName>
        <fullName evidence="5">Kynurenine formamidase</fullName>
    </recommendedName>
</protein>
<dbReference type="GO" id="GO:0004061">
    <property type="term" value="F:arylformamidase activity"/>
    <property type="evidence" value="ECO:0007669"/>
    <property type="project" value="InterPro"/>
</dbReference>
<dbReference type="InterPro" id="IPR007325">
    <property type="entry name" value="KFase/CYL"/>
</dbReference>
<sequence>MAGAPALTLLLLLLLPAHQAGYAGAEADTCGPALGGAAGARPGTPADAPGATVGPIVRLKESMENGSDYNLSELRMHCHMGTHVDAPGHMNQAHSAAGLDVDTLDLQVLNVYPLMVNMEESKSPGHQWLNPSDGASMQFERGINESQIELRGLI</sequence>
<organism evidence="4">
    <name type="scientific">Aegilops tauschii</name>
    <name type="common">Tausch's goatgrass</name>
    <name type="synonym">Aegilops squarrosa</name>
    <dbReference type="NCBI Taxonomy" id="37682"/>
    <lineage>
        <taxon>Eukaryota</taxon>
        <taxon>Viridiplantae</taxon>
        <taxon>Streptophyta</taxon>
        <taxon>Embryophyta</taxon>
        <taxon>Tracheophyta</taxon>
        <taxon>Spermatophyta</taxon>
        <taxon>Magnoliopsida</taxon>
        <taxon>Liliopsida</taxon>
        <taxon>Poales</taxon>
        <taxon>Poaceae</taxon>
        <taxon>BOP clade</taxon>
        <taxon>Pooideae</taxon>
        <taxon>Triticodae</taxon>
        <taxon>Triticeae</taxon>
        <taxon>Triticinae</taxon>
        <taxon>Aegilops</taxon>
    </lineage>
</organism>
<evidence type="ECO:0000256" key="2">
    <source>
        <dbReference type="ARBA" id="ARBA00007865"/>
    </source>
</evidence>
<reference evidence="4" key="1">
    <citation type="submission" date="2015-06" db="UniProtKB">
        <authorList>
            <consortium name="EnsemblPlants"/>
        </authorList>
    </citation>
    <scope>IDENTIFICATION</scope>
</reference>
<name>M8BLW5_AEGTA</name>
<dbReference type="GO" id="GO:0019441">
    <property type="term" value="P:L-tryptophan catabolic process to kynurenine"/>
    <property type="evidence" value="ECO:0007669"/>
    <property type="project" value="InterPro"/>
</dbReference>
<comment type="similarity">
    <text evidence="2">Belongs to the Cyclase 1 superfamily.</text>
</comment>
<dbReference type="AlphaFoldDB" id="M8BLW5"/>
<dbReference type="Pfam" id="PF04199">
    <property type="entry name" value="Cyclase"/>
    <property type="match status" value="1"/>
</dbReference>
<evidence type="ECO:0008006" key="5">
    <source>
        <dbReference type="Google" id="ProtNLM"/>
    </source>
</evidence>
<accession>M8BLW5</accession>
<dbReference type="InterPro" id="IPR037175">
    <property type="entry name" value="KFase_sf"/>
</dbReference>
<evidence type="ECO:0000256" key="1">
    <source>
        <dbReference type="ARBA" id="ARBA00004498"/>
    </source>
</evidence>
<dbReference type="Gene3D" id="3.50.30.50">
    <property type="entry name" value="Putative cyclase"/>
    <property type="match status" value="1"/>
</dbReference>
<comment type="subcellular location">
    <subcellularLocation>
        <location evidence="1">Secreted</location>
        <location evidence="1">Extracellular space</location>
        <location evidence="1">Extracellular matrix</location>
    </subcellularLocation>
</comment>
<dbReference type="PANTHER" id="PTHR31118:SF27">
    <property type="entry name" value="CYCLASE-LIKE PROTEIN 1"/>
    <property type="match status" value="1"/>
</dbReference>
<dbReference type="EnsemblPlants" id="EMT22793">
    <property type="protein sequence ID" value="EMT22793"/>
    <property type="gene ID" value="F775_10658"/>
</dbReference>
<evidence type="ECO:0000313" key="4">
    <source>
        <dbReference type="EnsemblPlants" id="EMT22793"/>
    </source>
</evidence>
<dbReference type="ExpressionAtlas" id="M8BLW5">
    <property type="expression patterns" value="baseline"/>
</dbReference>
<dbReference type="SUPFAM" id="SSF102198">
    <property type="entry name" value="Putative cyclase"/>
    <property type="match status" value="1"/>
</dbReference>
<keyword evidence="3" id="KW-0964">Secreted</keyword>
<proteinExistence type="inferred from homology"/>
<dbReference type="PANTHER" id="PTHR31118">
    <property type="entry name" value="CYCLASE-LIKE PROTEIN 2"/>
    <property type="match status" value="1"/>
</dbReference>
<keyword evidence="3" id="KW-0272">Extracellular matrix</keyword>